<proteinExistence type="predicted"/>
<protein>
    <submittedName>
        <fullName evidence="1">Uncharacterized protein</fullName>
    </submittedName>
</protein>
<evidence type="ECO:0000313" key="1">
    <source>
        <dbReference type="EMBL" id="GBN66176.1"/>
    </source>
</evidence>
<dbReference type="AlphaFoldDB" id="A0A4Y2QSE1"/>
<gene>
    <name evidence="1" type="ORF">AVEN_137062_1</name>
</gene>
<dbReference type="Proteomes" id="UP000499080">
    <property type="component" value="Unassembled WGS sequence"/>
</dbReference>
<accession>A0A4Y2QSE1</accession>
<organism evidence="1 2">
    <name type="scientific">Araneus ventricosus</name>
    <name type="common">Orbweaver spider</name>
    <name type="synonym">Epeira ventricosa</name>
    <dbReference type="NCBI Taxonomy" id="182803"/>
    <lineage>
        <taxon>Eukaryota</taxon>
        <taxon>Metazoa</taxon>
        <taxon>Ecdysozoa</taxon>
        <taxon>Arthropoda</taxon>
        <taxon>Chelicerata</taxon>
        <taxon>Arachnida</taxon>
        <taxon>Araneae</taxon>
        <taxon>Araneomorphae</taxon>
        <taxon>Entelegynae</taxon>
        <taxon>Araneoidea</taxon>
        <taxon>Araneidae</taxon>
        <taxon>Araneus</taxon>
    </lineage>
</organism>
<reference evidence="1 2" key="1">
    <citation type="journal article" date="2019" name="Sci. Rep.">
        <title>Orb-weaving spider Araneus ventricosus genome elucidates the spidroin gene catalogue.</title>
        <authorList>
            <person name="Kono N."/>
            <person name="Nakamura H."/>
            <person name="Ohtoshi R."/>
            <person name="Moran D.A.P."/>
            <person name="Shinohara A."/>
            <person name="Yoshida Y."/>
            <person name="Fujiwara M."/>
            <person name="Mori M."/>
            <person name="Tomita M."/>
            <person name="Arakawa K."/>
        </authorList>
    </citation>
    <scope>NUCLEOTIDE SEQUENCE [LARGE SCALE GENOMIC DNA]</scope>
</reference>
<name>A0A4Y2QSE1_ARAVE</name>
<keyword evidence="2" id="KW-1185">Reference proteome</keyword>
<dbReference type="EMBL" id="BGPR01222865">
    <property type="protein sequence ID" value="GBN66176.1"/>
    <property type="molecule type" value="Genomic_DNA"/>
</dbReference>
<sequence length="263" mass="31422">MPRLIPGPKENRNPLYKDQEWTTESICKNKARRSSEFLSRTVQHLDLHFGMGKDVRRYRLWTWTKAGSSYPMEESVDPFFQTPRLIPGPKENRNPSYKDQEWITESVCKNKARRFSEFLSRTVQHLDLHSGMGRDIRRYRLWTWTKASSSYPMEESVDPFFQMPRLIPGPKENHNPSYKDQEWTTESVCKNKARRSSEFLYRTIQHLDLLQHSKMGRDVRRYRLWTWTKAGSSYPMEESVDPFLQMPRQIPGPKENRNPLYKD</sequence>
<comment type="caution">
    <text evidence="1">The sequence shown here is derived from an EMBL/GenBank/DDBJ whole genome shotgun (WGS) entry which is preliminary data.</text>
</comment>
<evidence type="ECO:0000313" key="2">
    <source>
        <dbReference type="Proteomes" id="UP000499080"/>
    </source>
</evidence>